<evidence type="ECO:0000313" key="2">
    <source>
        <dbReference type="EMBL" id="RGD74642.1"/>
    </source>
</evidence>
<dbReference type="GO" id="GO:0003677">
    <property type="term" value="F:DNA binding"/>
    <property type="evidence" value="ECO:0007669"/>
    <property type="project" value="UniProtKB-KW"/>
</dbReference>
<comment type="caution">
    <text evidence="2">The sequence shown here is derived from an EMBL/GenBank/DDBJ whole genome shotgun (WGS) entry which is preliminary data.</text>
</comment>
<dbReference type="InterPro" id="IPR030489">
    <property type="entry name" value="TR_Rrf2-type_CS"/>
</dbReference>
<dbReference type="RefSeq" id="WP_007048844.1">
    <property type="nucleotide sequence ID" value="NZ_CABKNJ010000005.1"/>
</dbReference>
<dbReference type="InterPro" id="IPR000944">
    <property type="entry name" value="Tscrpt_reg_Rrf2"/>
</dbReference>
<sequence>MKISTKGRYALRLMIDLAKNYDGKYITLKEVSKRQDISIKYLEQITTQLCKVGYLNSVRGPKGGYKLAKEPREYTAGDILRVTEGSLAPIACLEAEENACTRSGSCATLPFWKGLYNVIENYVNNVTLEDLLDDEKDTIDYII</sequence>
<proteinExistence type="predicted"/>
<protein>
    <submittedName>
        <fullName evidence="2">Rrf2 family transcriptional regulator</fullName>
    </submittedName>
</protein>
<dbReference type="PROSITE" id="PS01332">
    <property type="entry name" value="HTH_RRF2_1"/>
    <property type="match status" value="1"/>
</dbReference>
<dbReference type="SUPFAM" id="SSF46785">
    <property type="entry name" value="Winged helix' DNA-binding domain"/>
    <property type="match status" value="1"/>
</dbReference>
<dbReference type="EMBL" id="QUSM01000003">
    <property type="protein sequence ID" value="RGD74642.1"/>
    <property type="molecule type" value="Genomic_DNA"/>
</dbReference>
<dbReference type="Pfam" id="PF02082">
    <property type="entry name" value="Rrf2"/>
    <property type="match status" value="1"/>
</dbReference>
<organism evidence="2 3">
    <name type="scientific">Anaerofustis stercorihominis</name>
    <dbReference type="NCBI Taxonomy" id="214853"/>
    <lineage>
        <taxon>Bacteria</taxon>
        <taxon>Bacillati</taxon>
        <taxon>Bacillota</taxon>
        <taxon>Clostridia</taxon>
        <taxon>Eubacteriales</taxon>
        <taxon>Eubacteriaceae</taxon>
        <taxon>Anaerofustis</taxon>
    </lineage>
</organism>
<dbReference type="Proteomes" id="UP000261212">
    <property type="component" value="Unassembled WGS sequence"/>
</dbReference>
<evidence type="ECO:0000256" key="1">
    <source>
        <dbReference type="ARBA" id="ARBA00023125"/>
    </source>
</evidence>
<dbReference type="InterPro" id="IPR036388">
    <property type="entry name" value="WH-like_DNA-bd_sf"/>
</dbReference>
<dbReference type="AlphaFoldDB" id="A0A3E3DZD3"/>
<dbReference type="PANTHER" id="PTHR33221:SF5">
    <property type="entry name" value="HTH-TYPE TRANSCRIPTIONAL REGULATOR ISCR"/>
    <property type="match status" value="1"/>
</dbReference>
<keyword evidence="1" id="KW-0238">DNA-binding</keyword>
<dbReference type="PROSITE" id="PS51197">
    <property type="entry name" value="HTH_RRF2_2"/>
    <property type="match status" value="1"/>
</dbReference>
<dbReference type="InterPro" id="IPR036390">
    <property type="entry name" value="WH_DNA-bd_sf"/>
</dbReference>
<dbReference type="GO" id="GO:0005829">
    <property type="term" value="C:cytosol"/>
    <property type="evidence" value="ECO:0007669"/>
    <property type="project" value="TreeGrafter"/>
</dbReference>
<dbReference type="Gene3D" id="1.10.10.10">
    <property type="entry name" value="Winged helix-like DNA-binding domain superfamily/Winged helix DNA-binding domain"/>
    <property type="match status" value="1"/>
</dbReference>
<dbReference type="GO" id="GO:0003700">
    <property type="term" value="F:DNA-binding transcription factor activity"/>
    <property type="evidence" value="ECO:0007669"/>
    <property type="project" value="TreeGrafter"/>
</dbReference>
<dbReference type="GeneID" id="97999346"/>
<accession>A0A3E3DZD3</accession>
<dbReference type="PANTHER" id="PTHR33221">
    <property type="entry name" value="WINGED HELIX-TURN-HELIX TRANSCRIPTIONAL REGULATOR, RRF2 FAMILY"/>
    <property type="match status" value="1"/>
</dbReference>
<dbReference type="NCBIfam" id="TIGR00738">
    <property type="entry name" value="rrf2_super"/>
    <property type="match status" value="1"/>
</dbReference>
<reference evidence="2 3" key="1">
    <citation type="submission" date="2018-08" db="EMBL/GenBank/DDBJ databases">
        <title>A genome reference for cultivated species of the human gut microbiota.</title>
        <authorList>
            <person name="Zou Y."/>
            <person name="Xue W."/>
            <person name="Luo G."/>
        </authorList>
    </citation>
    <scope>NUCLEOTIDE SEQUENCE [LARGE SCALE GENOMIC DNA]</scope>
    <source>
        <strain evidence="2 3">AM25-6</strain>
    </source>
</reference>
<evidence type="ECO:0000313" key="3">
    <source>
        <dbReference type="Proteomes" id="UP000261212"/>
    </source>
</evidence>
<name>A0A3E3DZD3_9FIRM</name>
<gene>
    <name evidence="2" type="ORF">DW687_07755</name>
</gene>